<sequence length="591" mass="67593">MGRVRTKTVKKASRVLIEKYYPRLTKDFQTNKRICDEVALIASKRLRNKIAGFTTHLMRRIERGPVRGISFKLQEEERERKDNYVPEVSALALETIEVDPDTRDMLKALNFESIDNLSVSAPIAQVGTGRGDRRDFRRRATDLNLNITYDQIRTYSAKKAKTAGKESESQHQQSKRSTKRGTEDELEKEILTSIKTKRINGDVDKAKAIHATSWLYPTATIASDNGEALQMMGVARKDGTVQVIDIPTGEVRYTYQDQDLLQEVKIRVNGNFITEKKFIGVDITPTHFVTCTNLGRLRFQKWSSTGEEKEVEEEEEDEDAAVKIQLPFDISRMVTHPKQQHLFLVGGREHQLRLWDINRLVSDVSPRAERGNPNCWVKPKSNPIFEAQNVDPDFLGLRVPIWITDIAYLRESANTADHQPTNFITSTNYHQIRIYDTRTSRQPVKDWEFGEYPIKRVAVSPTGNDIFYADTTGKVGHIDIRTGKEVGQLKGFAGAVTSLCLNIDGKYLATVGLDRFLRIHETTSADHKLRHKVYLKQRMTHVVVDWEAEHKEQAEAERKTREAEEAVWDDMEKVGNSNIAGKRKRSAKIKK</sequence>
<organism evidence="1 2">
    <name type="scientific">Spiromyces aspiralis</name>
    <dbReference type="NCBI Taxonomy" id="68401"/>
    <lineage>
        <taxon>Eukaryota</taxon>
        <taxon>Fungi</taxon>
        <taxon>Fungi incertae sedis</taxon>
        <taxon>Zoopagomycota</taxon>
        <taxon>Kickxellomycotina</taxon>
        <taxon>Kickxellomycetes</taxon>
        <taxon>Kickxellales</taxon>
        <taxon>Kickxellaceae</taxon>
        <taxon>Spiromyces</taxon>
    </lineage>
</organism>
<dbReference type="EMBL" id="JAMZIH010000005">
    <property type="protein sequence ID" value="KAJ1680344.1"/>
    <property type="molecule type" value="Genomic_DNA"/>
</dbReference>
<evidence type="ECO:0000313" key="2">
    <source>
        <dbReference type="Proteomes" id="UP001145114"/>
    </source>
</evidence>
<proteinExistence type="predicted"/>
<reference evidence="1" key="1">
    <citation type="submission" date="2022-06" db="EMBL/GenBank/DDBJ databases">
        <title>Phylogenomic reconstructions and comparative analyses of Kickxellomycotina fungi.</title>
        <authorList>
            <person name="Reynolds N.K."/>
            <person name="Stajich J.E."/>
            <person name="Barry K."/>
            <person name="Grigoriev I.V."/>
            <person name="Crous P."/>
            <person name="Smith M.E."/>
        </authorList>
    </citation>
    <scope>NUCLEOTIDE SEQUENCE</scope>
    <source>
        <strain evidence="1">RSA 2271</strain>
    </source>
</reference>
<evidence type="ECO:0000313" key="1">
    <source>
        <dbReference type="EMBL" id="KAJ1680344.1"/>
    </source>
</evidence>
<name>A0ACC1I0U2_9FUNG</name>
<accession>A0ACC1I0U2</accession>
<comment type="caution">
    <text evidence="1">The sequence shown here is derived from an EMBL/GenBank/DDBJ whole genome shotgun (WGS) entry which is preliminary data.</text>
</comment>
<keyword evidence="2" id="KW-1185">Reference proteome</keyword>
<gene>
    <name evidence="1" type="primary">NSA1</name>
    <name evidence="1" type="ORF">EV182_000179</name>
</gene>
<protein>
    <submittedName>
        <fullName evidence="1">Ribosome biogenesis protein nsa1 (NOP7-associated protein 1)</fullName>
    </submittedName>
</protein>
<dbReference type="Proteomes" id="UP001145114">
    <property type="component" value="Unassembled WGS sequence"/>
</dbReference>